<organism evidence="1 2">
    <name type="scientific">Christiangramia sabulilitoris</name>
    <dbReference type="NCBI Taxonomy" id="2583991"/>
    <lineage>
        <taxon>Bacteria</taxon>
        <taxon>Pseudomonadati</taxon>
        <taxon>Bacteroidota</taxon>
        <taxon>Flavobacteriia</taxon>
        <taxon>Flavobacteriales</taxon>
        <taxon>Flavobacteriaceae</taxon>
        <taxon>Christiangramia</taxon>
    </lineage>
</organism>
<sequence>MKELGFNEMENLYCPVTGHQVLDPEQFNPSPALVFNYIKFEGGSFPYLREDFKEKFSEYYMNENHHSTLYKILTEKELNNSGRYLWITLEGHPFDTSFCFDMTFGNEQSKDNPASFLKLRKFQVK</sequence>
<dbReference type="Proteomes" id="UP000315131">
    <property type="component" value="Unassembled WGS sequence"/>
</dbReference>
<dbReference type="EMBL" id="VHSF01000001">
    <property type="protein sequence ID" value="TRO66944.1"/>
    <property type="molecule type" value="Genomic_DNA"/>
</dbReference>
<accession>A0A550I7J5</accession>
<protein>
    <submittedName>
        <fullName evidence="1">Uncharacterized protein</fullName>
    </submittedName>
</protein>
<dbReference type="AlphaFoldDB" id="A0A550I7J5"/>
<gene>
    <name evidence="1" type="ORF">FGM01_03375</name>
</gene>
<proteinExistence type="predicted"/>
<keyword evidence="2" id="KW-1185">Reference proteome</keyword>
<comment type="caution">
    <text evidence="1">The sequence shown here is derived from an EMBL/GenBank/DDBJ whole genome shotgun (WGS) entry which is preliminary data.</text>
</comment>
<reference evidence="1 2" key="1">
    <citation type="submission" date="2019-06" db="EMBL/GenBank/DDBJ databases">
        <title>Gramella sabulilitoris sp. nov., isolated from a marine sand.</title>
        <authorList>
            <person name="Yoon J.-H."/>
        </authorList>
    </citation>
    <scope>NUCLEOTIDE SEQUENCE [LARGE SCALE GENOMIC DNA]</scope>
    <source>
        <strain evidence="1 2">HSMS-1</strain>
    </source>
</reference>
<evidence type="ECO:0000313" key="2">
    <source>
        <dbReference type="Proteomes" id="UP000315131"/>
    </source>
</evidence>
<evidence type="ECO:0000313" key="1">
    <source>
        <dbReference type="EMBL" id="TRO66944.1"/>
    </source>
</evidence>
<dbReference type="RefSeq" id="WP_143409723.1">
    <property type="nucleotide sequence ID" value="NZ_VHSF01000001.1"/>
</dbReference>
<name>A0A550I7J5_9FLAO</name>
<dbReference type="OrthoDB" id="9985842at2"/>